<reference evidence="2" key="1">
    <citation type="submission" date="2023-04" db="EMBL/GenBank/DDBJ databases">
        <title>Genome dynamics across the evolutionary transition to endosymbiosis.</title>
        <authorList>
            <person name="Siozios S."/>
            <person name="Nadal-Jimenez P."/>
            <person name="Azagi T."/>
            <person name="Sprong H."/>
            <person name="Frost C.L."/>
            <person name="Parratt S.R."/>
            <person name="Taylor G."/>
            <person name="Brettell L."/>
            <person name="Lew K.C."/>
            <person name="Croft L."/>
            <person name="King K.C."/>
            <person name="Brockhurst M.A."/>
            <person name="Hypsa V."/>
            <person name="Novakova E."/>
            <person name="Darby A.C."/>
            <person name="Hurst G.D.D."/>
        </authorList>
    </citation>
    <scope>NUCLEOTIDE SEQUENCE</scope>
    <source>
        <strain evidence="2">APv</strain>
        <plasmid evidence="2">paPv2</plasmid>
    </source>
</reference>
<keyword evidence="2" id="KW-0614">Plasmid</keyword>
<dbReference type="AlphaFoldDB" id="A0AA95GUF5"/>
<accession>A0AA95GUF5</accession>
<protein>
    <submittedName>
        <fullName evidence="2">Uncharacterized protein</fullName>
    </submittedName>
</protein>
<name>A0AA95GUF5_9GAMM</name>
<evidence type="ECO:0000256" key="1">
    <source>
        <dbReference type="SAM" id="MobiDB-lite"/>
    </source>
</evidence>
<sequence length="92" mass="10632">MRVRNKSKTENDFIHGASSEIKKDKQKEKKEQNKCKPLSVSLNDEYFQLINRNIQFAVKENLIGTSRSDVIKAALVAFEQLPDKEKINLLIK</sequence>
<dbReference type="Proteomes" id="UP001177595">
    <property type="component" value="Plasmid paPv2"/>
</dbReference>
<dbReference type="RefSeq" id="WP_280626677.1">
    <property type="nucleotide sequence ID" value="NZ_CP123506.1"/>
</dbReference>
<proteinExistence type="predicted"/>
<gene>
    <name evidence="2" type="ORF">QE210_18335</name>
</gene>
<organism evidence="2 3">
    <name type="scientific">Arsenophonus nasoniae</name>
    <name type="common">son-killer infecting Nasonia vitripennis</name>
    <dbReference type="NCBI Taxonomy" id="638"/>
    <lineage>
        <taxon>Bacteria</taxon>
        <taxon>Pseudomonadati</taxon>
        <taxon>Pseudomonadota</taxon>
        <taxon>Gammaproteobacteria</taxon>
        <taxon>Enterobacterales</taxon>
        <taxon>Morganellaceae</taxon>
        <taxon>Arsenophonus</taxon>
    </lineage>
</organism>
<evidence type="ECO:0000313" key="3">
    <source>
        <dbReference type="Proteomes" id="UP001177595"/>
    </source>
</evidence>
<feature type="compositionally biased region" description="Basic and acidic residues" evidence="1">
    <location>
        <begin position="20"/>
        <end position="33"/>
    </location>
</feature>
<dbReference type="EMBL" id="CP123506">
    <property type="protein sequence ID" value="WGM03481.1"/>
    <property type="molecule type" value="Genomic_DNA"/>
</dbReference>
<feature type="region of interest" description="Disordered" evidence="1">
    <location>
        <begin position="1"/>
        <end position="33"/>
    </location>
</feature>
<evidence type="ECO:0000313" key="2">
    <source>
        <dbReference type="EMBL" id="WGM03481.1"/>
    </source>
</evidence>
<geneLocation type="plasmid" evidence="2 3">
    <name>paPv2</name>
</geneLocation>